<keyword evidence="1" id="KW-1133">Transmembrane helix</keyword>
<dbReference type="Proteomes" id="UP000237105">
    <property type="component" value="Unassembled WGS sequence"/>
</dbReference>
<dbReference type="EMBL" id="JXTB01000455">
    <property type="protein sequence ID" value="PON39810.1"/>
    <property type="molecule type" value="Genomic_DNA"/>
</dbReference>
<feature type="transmembrane region" description="Helical" evidence="1">
    <location>
        <begin position="78"/>
        <end position="108"/>
    </location>
</feature>
<feature type="transmembrane region" description="Helical" evidence="1">
    <location>
        <begin position="37"/>
        <end position="66"/>
    </location>
</feature>
<keyword evidence="1" id="KW-0472">Membrane</keyword>
<feature type="transmembrane region" description="Helical" evidence="1">
    <location>
        <begin position="12"/>
        <end position="31"/>
    </location>
</feature>
<reference evidence="3" key="1">
    <citation type="submission" date="2016-06" db="EMBL/GenBank/DDBJ databases">
        <title>Parallel loss of symbiosis genes in relatives of nitrogen-fixing non-legume Parasponia.</title>
        <authorList>
            <person name="Van Velzen R."/>
            <person name="Holmer R."/>
            <person name="Bu F."/>
            <person name="Rutten L."/>
            <person name="Van Zeijl A."/>
            <person name="Liu W."/>
            <person name="Santuari L."/>
            <person name="Cao Q."/>
            <person name="Sharma T."/>
            <person name="Shen D."/>
            <person name="Roswanjaya Y."/>
            <person name="Wardhani T."/>
            <person name="Kalhor M.S."/>
            <person name="Jansen J."/>
            <person name="Van den Hoogen J."/>
            <person name="Gungor B."/>
            <person name="Hartog M."/>
            <person name="Hontelez J."/>
            <person name="Verver J."/>
            <person name="Yang W.-C."/>
            <person name="Schijlen E."/>
            <person name="Repin R."/>
            <person name="Schilthuizen M."/>
            <person name="Schranz E."/>
            <person name="Heidstra R."/>
            <person name="Miyata K."/>
            <person name="Fedorova E."/>
            <person name="Kohlen W."/>
            <person name="Bisseling T."/>
            <person name="Smit S."/>
            <person name="Geurts R."/>
        </authorList>
    </citation>
    <scope>NUCLEOTIDE SEQUENCE [LARGE SCALE GENOMIC DNA]</scope>
    <source>
        <strain evidence="3">cv. WU1-14</strain>
    </source>
</reference>
<dbReference type="InterPro" id="IPR040229">
    <property type="entry name" value="At3g27390-like"/>
</dbReference>
<evidence type="ECO:0000313" key="2">
    <source>
        <dbReference type="EMBL" id="PON39810.1"/>
    </source>
</evidence>
<evidence type="ECO:0000313" key="3">
    <source>
        <dbReference type="Proteomes" id="UP000237105"/>
    </source>
</evidence>
<feature type="transmembrane region" description="Helical" evidence="1">
    <location>
        <begin position="179"/>
        <end position="205"/>
    </location>
</feature>
<protein>
    <submittedName>
        <fullName evidence="2">Membrane protein</fullName>
    </submittedName>
</protein>
<dbReference type="STRING" id="3476.A0A2P5ATE6"/>
<dbReference type="AlphaFoldDB" id="A0A2P5ATE6"/>
<gene>
    <name evidence="2" type="ORF">PanWU01x14_302390</name>
</gene>
<keyword evidence="1" id="KW-0812">Transmembrane</keyword>
<feature type="transmembrane region" description="Helical" evidence="1">
    <location>
        <begin position="253"/>
        <end position="272"/>
    </location>
</feature>
<evidence type="ECO:0000256" key="1">
    <source>
        <dbReference type="SAM" id="Phobius"/>
    </source>
</evidence>
<keyword evidence="3" id="KW-1185">Reference proteome</keyword>
<organism evidence="2 3">
    <name type="scientific">Parasponia andersonii</name>
    <name type="common">Sponia andersonii</name>
    <dbReference type="NCBI Taxonomy" id="3476"/>
    <lineage>
        <taxon>Eukaryota</taxon>
        <taxon>Viridiplantae</taxon>
        <taxon>Streptophyta</taxon>
        <taxon>Embryophyta</taxon>
        <taxon>Tracheophyta</taxon>
        <taxon>Spermatophyta</taxon>
        <taxon>Magnoliopsida</taxon>
        <taxon>eudicotyledons</taxon>
        <taxon>Gunneridae</taxon>
        <taxon>Pentapetalae</taxon>
        <taxon>rosids</taxon>
        <taxon>fabids</taxon>
        <taxon>Rosales</taxon>
        <taxon>Cannabaceae</taxon>
        <taxon>Parasponia</taxon>
    </lineage>
</organism>
<name>A0A2P5ATE6_PARAD</name>
<sequence length="567" mass="63296">MDLSHNFGDWLKVSYLIFAFCSALFLGALKGSLVGPIAGLILIIGNVGVILGLLPAHVVWTVYTLLKINRLDAPLKVAILLGLPALFGLWLGLSIAGSILVGLGYGFFTPWVSTFEAFRHENETKKLLHCVVDGTWGTIKGSCTVVRDFADLCYHSYPIYLKELRESPDSNEVQNLRLIHVPACIIVGLLGLMVEIPLYTTIAVVKSPYMLFKGWFRLVHDLISREGPFLETACIPIAGLTILVWPVVVVGSISLAAFSSVFVGLYASVIVYQERSFRRGAAYVIAMVAEFDEYTNDWLYLREGTIFPKPQYRKKSVSRIPELPIGGNRVAGGNTNSVSAEAPAMLVPSLAHSRSVRETIQEVKMVQIWGHMMRSCEMRGKELLDANVITPADLYEWLKAKNSHEAAIIGVGLPCYSLLQTLLNSIKANSGGLLLLDDFEVNHLNRPKDKLLDWFFNPVMVLKEQIKAITLEEAEMRFLEKVVLFGSNTRRMEAWENGSLVPQDALRAAQIQGISRRMTGMVRSISKFPTHRRRYRQVVKDIVAYYLEKENSNRSTSMRSIASIENV</sequence>
<accession>A0A2P5ATE6</accession>
<dbReference type="PANTHER" id="PTHR31133:SF12">
    <property type="entry name" value="MEMBRANE PROTEIN"/>
    <property type="match status" value="1"/>
</dbReference>
<dbReference type="PANTHER" id="PTHR31133">
    <property type="entry name" value="MEMBRANE PROTEIN"/>
    <property type="match status" value="1"/>
</dbReference>
<proteinExistence type="predicted"/>
<comment type="caution">
    <text evidence="2">The sequence shown here is derived from an EMBL/GenBank/DDBJ whole genome shotgun (WGS) entry which is preliminary data.</text>
</comment>
<dbReference type="OrthoDB" id="1054248at2759"/>